<organism evidence="2 3">
    <name type="scientific">Sulfurovum riftiae</name>
    <dbReference type="NCBI Taxonomy" id="1630136"/>
    <lineage>
        <taxon>Bacteria</taxon>
        <taxon>Pseudomonadati</taxon>
        <taxon>Campylobacterota</taxon>
        <taxon>Epsilonproteobacteria</taxon>
        <taxon>Campylobacterales</taxon>
        <taxon>Sulfurovaceae</taxon>
        <taxon>Sulfurovum</taxon>
    </lineage>
</organism>
<keyword evidence="3" id="KW-1185">Reference proteome</keyword>
<dbReference type="EMBL" id="LNKT01000001">
    <property type="protein sequence ID" value="KYJ87364.1"/>
    <property type="molecule type" value="Genomic_DNA"/>
</dbReference>
<name>A0A151CIU3_9BACT</name>
<dbReference type="AlphaFoldDB" id="A0A151CIU3"/>
<keyword evidence="1" id="KW-0732">Signal</keyword>
<gene>
    <name evidence="2" type="ORF">AS592_09580</name>
</gene>
<feature type="signal peptide" evidence="1">
    <location>
        <begin position="1"/>
        <end position="21"/>
    </location>
</feature>
<evidence type="ECO:0000313" key="3">
    <source>
        <dbReference type="Proteomes" id="UP000075359"/>
    </source>
</evidence>
<dbReference type="Proteomes" id="UP000075359">
    <property type="component" value="Unassembled WGS sequence"/>
</dbReference>
<protein>
    <submittedName>
        <fullName evidence="2">Uncharacterized protein</fullName>
    </submittedName>
</protein>
<dbReference type="STRING" id="1630136.AS592_09580"/>
<dbReference type="Gene3D" id="1.10.8.1040">
    <property type="match status" value="1"/>
</dbReference>
<dbReference type="InterPro" id="IPR027304">
    <property type="entry name" value="Trigger_fact/SurA_dom_sf"/>
</dbReference>
<feature type="chain" id="PRO_5007578573" evidence="1">
    <location>
        <begin position="22"/>
        <end position="222"/>
    </location>
</feature>
<evidence type="ECO:0000313" key="2">
    <source>
        <dbReference type="EMBL" id="KYJ87364.1"/>
    </source>
</evidence>
<evidence type="ECO:0000256" key="1">
    <source>
        <dbReference type="SAM" id="SignalP"/>
    </source>
</evidence>
<dbReference type="RefSeq" id="WP_067328151.1">
    <property type="nucleotide sequence ID" value="NZ_LNKT01000001.1"/>
</dbReference>
<reference evidence="2 3" key="1">
    <citation type="submission" date="2015-11" db="EMBL/GenBank/DDBJ databases">
        <title>Draft genome of Sulfurovum riftiae 1812E, a member of the Epsilonproteobacteria isolated from the tube of the deep-sea hydrothermal vent tubewom Riftia pachyptila.</title>
        <authorList>
            <person name="Vetriani C."/>
            <person name="Giovannelli D."/>
        </authorList>
    </citation>
    <scope>NUCLEOTIDE SEQUENCE [LARGE SCALE GENOMIC DNA]</scope>
    <source>
        <strain evidence="2 3">1812E</strain>
    </source>
</reference>
<proteinExistence type="predicted"/>
<dbReference type="SUPFAM" id="SSF109998">
    <property type="entry name" value="Triger factor/SurA peptide-binding domain-like"/>
    <property type="match status" value="1"/>
</dbReference>
<comment type="caution">
    <text evidence="2">The sequence shown here is derived from an EMBL/GenBank/DDBJ whole genome shotgun (WGS) entry which is preliminary data.</text>
</comment>
<dbReference type="Gene3D" id="6.10.140.970">
    <property type="match status" value="1"/>
</dbReference>
<sequence length="222" mass="24876">MRKIIVAAGISLGMLVSSLSADHLKDSLTKMIHEKETMPGMVDLSGLDRPAAPQMQKSRPSSAVIATVNGHKIRKKTADDYLNDRTKGKVADFDLLPKDQRKRLIKEIALPMLIADRAKKELSDQEKEAVYVNTWMRKQASKVSVSDEEVQALYDQLKQKAMERNATNNIVPPFDSIKSKMKAQMLEKKIMNGLMKDVKIEVAAPMAMPPMMIRKPTNNTTN</sequence>
<dbReference type="OrthoDB" id="5372704at2"/>
<accession>A0A151CIU3</accession>